<dbReference type="InterPro" id="IPR023631">
    <property type="entry name" value="Amidase_dom"/>
</dbReference>
<evidence type="ECO:0000313" key="2">
    <source>
        <dbReference type="EMBL" id="QYS96795.1"/>
    </source>
</evidence>
<accession>A0A8G0PBN0</accession>
<dbReference type="InterPro" id="IPR036928">
    <property type="entry name" value="AS_sf"/>
</dbReference>
<reference evidence="2 3" key="1">
    <citation type="journal article" date="2021" name="BMC Genomics">
        <title>Telomere-to-telomere genome assembly of asparaginase-producing Trichoderma simmonsii.</title>
        <authorList>
            <person name="Chung D."/>
            <person name="Kwon Y.M."/>
            <person name="Yang Y."/>
        </authorList>
    </citation>
    <scope>NUCLEOTIDE SEQUENCE [LARGE SCALE GENOMIC DNA]</scope>
    <source>
        <strain evidence="2 3">GH-Sj1</strain>
    </source>
</reference>
<keyword evidence="3" id="KW-1185">Reference proteome</keyword>
<feature type="domain" description="Amidase" evidence="1">
    <location>
        <begin position="2"/>
        <end position="255"/>
    </location>
</feature>
<dbReference type="PANTHER" id="PTHR42678:SF34">
    <property type="entry name" value="OS04G0183300 PROTEIN"/>
    <property type="match status" value="1"/>
</dbReference>
<dbReference type="EMBL" id="CP075865">
    <property type="protein sequence ID" value="QYS96795.1"/>
    <property type="molecule type" value="Genomic_DNA"/>
</dbReference>
<dbReference type="Gene3D" id="3.90.1300.10">
    <property type="entry name" value="Amidase signature (AS) domain"/>
    <property type="match status" value="1"/>
</dbReference>
<dbReference type="Pfam" id="PF01425">
    <property type="entry name" value="Amidase"/>
    <property type="match status" value="1"/>
</dbReference>
<dbReference type="PANTHER" id="PTHR42678">
    <property type="entry name" value="AMIDASE"/>
    <property type="match status" value="1"/>
</dbReference>
<gene>
    <name evidence="2" type="ORF">H0G86_004034</name>
</gene>
<protein>
    <recommendedName>
        <fullName evidence="1">Amidase domain-containing protein</fullName>
    </recommendedName>
</protein>
<dbReference type="AlphaFoldDB" id="A0A8G0PBN0"/>
<organism evidence="2 3">
    <name type="scientific">Trichoderma simmonsii</name>
    <dbReference type="NCBI Taxonomy" id="1491479"/>
    <lineage>
        <taxon>Eukaryota</taxon>
        <taxon>Fungi</taxon>
        <taxon>Dikarya</taxon>
        <taxon>Ascomycota</taxon>
        <taxon>Pezizomycotina</taxon>
        <taxon>Sordariomycetes</taxon>
        <taxon>Hypocreomycetidae</taxon>
        <taxon>Hypocreales</taxon>
        <taxon>Hypocreaceae</taxon>
        <taxon>Trichoderma</taxon>
    </lineage>
</organism>
<dbReference type="SUPFAM" id="SSF75304">
    <property type="entry name" value="Amidase signature (AS) enzymes"/>
    <property type="match status" value="1"/>
</dbReference>
<proteinExistence type="predicted"/>
<dbReference type="Proteomes" id="UP000826661">
    <property type="component" value="Chromosome II"/>
</dbReference>
<name>A0A8G0PBN0_9HYPO</name>
<evidence type="ECO:0000259" key="1">
    <source>
        <dbReference type="Pfam" id="PF01425"/>
    </source>
</evidence>
<sequence>MDGVIPVSKSLDSVGAMARSPVDLAMVIEMLQETGPNHNERLSQLMTQKWDGLRIGFVDEKIWKLPENLCKNDDEALSQMRKEYHSVMKALSDAGVHVEYPVQLPPGDKVWPEIRDIISYEFQQVFNRYLETLESSQVSNLQELVDWNNQHADIELPKEYPSQSSLESALQCKISAAEHAETLAFLRELAGPNGIDQILNLFELDAIASLSDSPLSSVASAAGYPIVTMPLGILDMNGRPFGISMTASKHQEKKLFQIMSAWETLGARQPPPALMEEANQAQP</sequence>
<evidence type="ECO:0000313" key="3">
    <source>
        <dbReference type="Proteomes" id="UP000826661"/>
    </source>
</evidence>